<organism evidence="1 2">
    <name type="scientific">Cyprinus carpio</name>
    <name type="common">Common carp</name>
    <dbReference type="NCBI Taxonomy" id="7962"/>
    <lineage>
        <taxon>Eukaryota</taxon>
        <taxon>Metazoa</taxon>
        <taxon>Chordata</taxon>
        <taxon>Craniata</taxon>
        <taxon>Vertebrata</taxon>
        <taxon>Euteleostomi</taxon>
        <taxon>Actinopterygii</taxon>
        <taxon>Neopterygii</taxon>
        <taxon>Teleostei</taxon>
        <taxon>Ostariophysi</taxon>
        <taxon>Cypriniformes</taxon>
        <taxon>Cyprinidae</taxon>
        <taxon>Cyprininae</taxon>
        <taxon>Cyprinus</taxon>
    </lineage>
</organism>
<reference evidence="1" key="1">
    <citation type="submission" date="2025-05" db="UniProtKB">
        <authorList>
            <consortium name="Ensembl"/>
        </authorList>
    </citation>
    <scope>IDENTIFICATION</scope>
</reference>
<keyword evidence="2" id="KW-1185">Reference proteome</keyword>
<evidence type="ECO:0000313" key="2">
    <source>
        <dbReference type="Proteomes" id="UP000694427"/>
    </source>
</evidence>
<dbReference type="AlphaFoldDB" id="A0A8C1GCP8"/>
<sequence length="154" mass="16568">MNINNYIIIKSHSGSFTRAHLIKRIFIIQFCSLRMRECLCSAAVQTNDTLTARSAVFQITLSGSVNSESTSGKLSATATLTLTVADREGCPLSSTTTVSLCFTASLSVTWRTVLISPFCKPTSNSALSVAFCSLYESQAFCPESTSTATTLVTR</sequence>
<dbReference type="Proteomes" id="UP000694427">
    <property type="component" value="Unplaced"/>
</dbReference>
<dbReference type="Ensembl" id="ENSCCRT00015094359.1">
    <property type="protein sequence ID" value="ENSCCRP00015091417.1"/>
    <property type="gene ID" value="ENSCCRG00015036865.1"/>
</dbReference>
<name>A0A8C1GCP8_CYPCA</name>
<dbReference type="Ensembl" id="ENSCCRT00010007649.1">
    <property type="protein sequence ID" value="ENSCCRP00010007073.1"/>
    <property type="gene ID" value="ENSCCRG00010002976.1"/>
</dbReference>
<accession>A0A8C1GCP8</accession>
<protein>
    <submittedName>
        <fullName evidence="1">Uncharacterized protein</fullName>
    </submittedName>
</protein>
<evidence type="ECO:0000313" key="1">
    <source>
        <dbReference type="Ensembl" id="ENSCCRP00010007073.1"/>
    </source>
</evidence>
<dbReference type="Proteomes" id="UP000694700">
    <property type="component" value="Unplaced"/>
</dbReference>
<proteinExistence type="predicted"/>